<sequence length="194" mass="20993">MSRFIFLALPVVLSMMAYPATAFTPPSRSIQSALLMDNTIYVQGGIDPAGNIVSNMYSLDVSQSWPCTNPAWADRTSDAGTFAVPATELKPMWPSADGKSFYIWGGASDNSAKLSQNGFAQYNVVTKSWSLPSSISNMPQQRFDLAVVLASTGVAYFWSGNDQMVIIGGLTSTQTNVTYVNMDLASMNDIPVFE</sequence>
<dbReference type="Proteomes" id="UP000274822">
    <property type="component" value="Unassembled WGS sequence"/>
</dbReference>
<evidence type="ECO:0000256" key="1">
    <source>
        <dbReference type="SAM" id="SignalP"/>
    </source>
</evidence>
<reference evidence="2 3" key="1">
    <citation type="journal article" date="2018" name="New Phytol.">
        <title>Phylogenomics of Endogonaceae and evolution of mycorrhizas within Mucoromycota.</title>
        <authorList>
            <person name="Chang Y."/>
            <person name="Desiro A."/>
            <person name="Na H."/>
            <person name="Sandor L."/>
            <person name="Lipzen A."/>
            <person name="Clum A."/>
            <person name="Barry K."/>
            <person name="Grigoriev I.V."/>
            <person name="Martin F.M."/>
            <person name="Stajich J.E."/>
            <person name="Smith M.E."/>
            <person name="Bonito G."/>
            <person name="Spatafora J.W."/>
        </authorList>
    </citation>
    <scope>NUCLEOTIDE SEQUENCE [LARGE SCALE GENOMIC DNA]</scope>
    <source>
        <strain evidence="2 3">AD002</strain>
    </source>
</reference>
<dbReference type="InterPro" id="IPR011043">
    <property type="entry name" value="Gal_Oxase/kelch_b-propeller"/>
</dbReference>
<proteinExistence type="predicted"/>
<dbReference type="Gene3D" id="2.120.10.80">
    <property type="entry name" value="Kelch-type beta propeller"/>
    <property type="match status" value="1"/>
</dbReference>
<evidence type="ECO:0008006" key="4">
    <source>
        <dbReference type="Google" id="ProtNLM"/>
    </source>
</evidence>
<dbReference type="InterPro" id="IPR015915">
    <property type="entry name" value="Kelch-typ_b-propeller"/>
</dbReference>
<comment type="caution">
    <text evidence="2">The sequence shown here is derived from an EMBL/GenBank/DDBJ whole genome shotgun (WGS) entry which is preliminary data.</text>
</comment>
<dbReference type="SUPFAM" id="SSF50965">
    <property type="entry name" value="Galactose oxidase, central domain"/>
    <property type="match status" value="1"/>
</dbReference>
<dbReference type="EMBL" id="RBNJ01009962">
    <property type="protein sequence ID" value="RUS26652.1"/>
    <property type="molecule type" value="Genomic_DNA"/>
</dbReference>
<evidence type="ECO:0000313" key="3">
    <source>
        <dbReference type="Proteomes" id="UP000274822"/>
    </source>
</evidence>
<feature type="chain" id="PRO_5019035808" description="Galactose oxidase" evidence="1">
    <location>
        <begin position="23"/>
        <end position="194"/>
    </location>
</feature>
<keyword evidence="1" id="KW-0732">Signal</keyword>
<dbReference type="AlphaFoldDB" id="A0A433QA59"/>
<evidence type="ECO:0000313" key="2">
    <source>
        <dbReference type="EMBL" id="RUS26652.1"/>
    </source>
</evidence>
<gene>
    <name evidence="2" type="ORF">BC938DRAFT_484303</name>
</gene>
<keyword evidence="3" id="KW-1185">Reference proteome</keyword>
<organism evidence="2 3">
    <name type="scientific">Jimgerdemannia flammicorona</name>
    <dbReference type="NCBI Taxonomy" id="994334"/>
    <lineage>
        <taxon>Eukaryota</taxon>
        <taxon>Fungi</taxon>
        <taxon>Fungi incertae sedis</taxon>
        <taxon>Mucoromycota</taxon>
        <taxon>Mucoromycotina</taxon>
        <taxon>Endogonomycetes</taxon>
        <taxon>Endogonales</taxon>
        <taxon>Endogonaceae</taxon>
        <taxon>Jimgerdemannia</taxon>
    </lineage>
</organism>
<name>A0A433QA59_9FUNG</name>
<accession>A0A433QA59</accession>
<protein>
    <recommendedName>
        <fullName evidence="4">Galactose oxidase</fullName>
    </recommendedName>
</protein>
<feature type="signal peptide" evidence="1">
    <location>
        <begin position="1"/>
        <end position="22"/>
    </location>
</feature>